<evidence type="ECO:0000256" key="1">
    <source>
        <dbReference type="SAM" id="Phobius"/>
    </source>
</evidence>
<keyword evidence="3" id="KW-1185">Reference proteome</keyword>
<evidence type="ECO:0000313" key="2">
    <source>
        <dbReference type="EMBL" id="CAK9838066.1"/>
    </source>
</evidence>
<accession>A0AAN2H7V0</accession>
<name>A0AAN2H7V0_SCHPO</name>
<dbReference type="AlphaFoldDB" id="A0AAN2H7V0"/>
<organism evidence="2 3">
    <name type="scientific">Schizosaccharomyces pombe (strain 972 / ATCC 24843)</name>
    <name type="common">Fission yeast</name>
    <dbReference type="NCBI Taxonomy" id="284812"/>
    <lineage>
        <taxon>Eukaryota</taxon>
        <taxon>Fungi</taxon>
        <taxon>Dikarya</taxon>
        <taxon>Ascomycota</taxon>
        <taxon>Taphrinomycotina</taxon>
        <taxon>Schizosaccharomycetes</taxon>
        <taxon>Schizosaccharomycetales</taxon>
        <taxon>Schizosaccharomycetaceae</taxon>
        <taxon>Schizosaccharomyces</taxon>
    </lineage>
</organism>
<dbReference type="Proteomes" id="UP000002485">
    <property type="component" value="Chromosome I"/>
</dbReference>
<dbReference type="GeneID" id="2542525"/>
<sequence>MDRISAQKDIFKKVVNKENSSIFVSLGVFAVSVAILKSRLGNFLVPQL</sequence>
<gene>
    <name evidence="2" type="primary">tom6</name>
    <name evidence="2" type="ORF">SPAC823.02</name>
</gene>
<dbReference type="KEGG" id="spo:2542525"/>
<keyword evidence="1" id="KW-0472">Membrane</keyword>
<dbReference type="EMBL" id="CU329670">
    <property type="protein sequence ID" value="CAK9838066.1"/>
    <property type="molecule type" value="Genomic_DNA"/>
</dbReference>
<proteinExistence type="predicted"/>
<dbReference type="SMR" id="A0AAN2H7V0"/>
<reference evidence="2 3" key="1">
    <citation type="journal article" date="2002" name="Nature">
        <title>The genome sequence of Schizosaccharomyces pombe.</title>
        <authorList>
            <person name="Wood V."/>
            <person name="Gwilliam R."/>
            <person name="Rajandream M.A."/>
            <person name="Lyne M."/>
            <person name="Lyne R."/>
            <person name="Stewart A."/>
            <person name="Sgouros J."/>
            <person name="Peat N."/>
            <person name="Hayles J."/>
            <person name="Baker S."/>
            <person name="Basham D."/>
            <person name="Bowman S."/>
            <person name="Brooks K."/>
            <person name="Brown D."/>
            <person name="Brown S."/>
            <person name="Chillingworth T."/>
            <person name="Churcher C."/>
            <person name="Collins M."/>
            <person name="Connor R."/>
            <person name="Cronin A."/>
            <person name="Davis P."/>
            <person name="Feltwell T."/>
            <person name="Fraser A."/>
            <person name="Gentles S."/>
            <person name="Goble A."/>
            <person name="Hamlin N."/>
            <person name="Harris D."/>
            <person name="Hidalgo J."/>
            <person name="Hodgson G."/>
            <person name="Holroyd S."/>
            <person name="Hornsby T."/>
            <person name="Howarth S."/>
            <person name="Huckle E.J."/>
            <person name="Hunt S."/>
            <person name="Jagels K."/>
            <person name="James K."/>
            <person name="Jones L."/>
            <person name="Jones M."/>
            <person name="Leather S."/>
            <person name="McDonald S."/>
            <person name="McLean J."/>
            <person name="Mooney P."/>
            <person name="Moule S."/>
            <person name="Mungall K."/>
            <person name="Murphy L."/>
            <person name="Niblett D."/>
            <person name="Odell C."/>
            <person name="Oliver K."/>
            <person name="O'Neil S."/>
            <person name="Pearson D."/>
            <person name="Quail M.A."/>
            <person name="Rabbinowitsch E."/>
            <person name="Rutherford K."/>
            <person name="Rutter S."/>
            <person name="Saunders D."/>
            <person name="Seeger K."/>
            <person name="Sharp S."/>
            <person name="Skelton J."/>
            <person name="Simmonds M."/>
            <person name="Squares R."/>
            <person name="Squares S."/>
            <person name="Stevens K."/>
            <person name="Taylor K."/>
            <person name="Taylor R.G."/>
            <person name="Tivey A."/>
            <person name="Walsh S."/>
            <person name="Warren T."/>
            <person name="Whitehead S."/>
            <person name="Woodward J."/>
            <person name="Volckaert G."/>
            <person name="Aert R."/>
            <person name="Robben J."/>
            <person name="Grymonprez B."/>
            <person name="Weltjens I."/>
            <person name="Vanstreels E."/>
            <person name="Rieger M."/>
            <person name="Schafer M."/>
            <person name="Muller-Auer S."/>
            <person name="Gabel C."/>
            <person name="Fuchs M."/>
            <person name="Dusterhoft A."/>
            <person name="Fritzc C."/>
            <person name="Holzer E."/>
            <person name="Moestl D."/>
            <person name="Hilbert H."/>
            <person name="Borzym K."/>
            <person name="Langer I."/>
            <person name="Beck A."/>
            <person name="Lehrach H."/>
            <person name="Reinhardt R."/>
            <person name="Pohl T.M."/>
            <person name="Eger P."/>
            <person name="Zimmermann W."/>
            <person name="Wedler H."/>
            <person name="Wambutt R."/>
            <person name="Purnelle B."/>
            <person name="Goffeau A."/>
            <person name="Cadieu E."/>
            <person name="Dreano S."/>
            <person name="Gloux S."/>
            <person name="Lelaure V."/>
            <person name="Mottier S."/>
            <person name="Galibert F."/>
            <person name="Aves S.J."/>
            <person name="Xiang Z."/>
            <person name="Hunt C."/>
            <person name="Moore K."/>
            <person name="Hurst S.M."/>
            <person name="Lucas M."/>
            <person name="Rochet M."/>
            <person name="Gaillardin C."/>
            <person name="Tallada V.A."/>
            <person name="Garzon A."/>
            <person name="Thode G."/>
            <person name="Daga R.R."/>
            <person name="Cruzado L."/>
            <person name="Jimenez J."/>
            <person name="Sanchez M."/>
            <person name="del Rey F."/>
            <person name="Benito J."/>
            <person name="Dominguez A."/>
            <person name="Revuelta J.L."/>
            <person name="Moreno S."/>
            <person name="Armstrong J."/>
            <person name="Forsburg S.L."/>
            <person name="Cerutti L."/>
            <person name="Lowe T."/>
            <person name="McCombie W.R."/>
            <person name="Paulsen I."/>
            <person name="Potashkin J."/>
            <person name="Shpakovski G.V."/>
            <person name="Ussery D."/>
            <person name="Barrell B.G."/>
            <person name="Nurse P."/>
        </authorList>
    </citation>
    <scope>NUCLEOTIDE SEQUENCE [LARGE SCALE GENOMIC DNA]</scope>
    <source>
        <strain evidence="3">972 / ATCC 24843</strain>
    </source>
</reference>
<keyword evidence="1" id="KW-1133">Transmembrane helix</keyword>
<evidence type="ECO:0000313" key="3">
    <source>
        <dbReference type="Proteomes" id="UP000002485"/>
    </source>
</evidence>
<keyword evidence="1" id="KW-0812">Transmembrane</keyword>
<feature type="transmembrane region" description="Helical" evidence="1">
    <location>
        <begin position="21"/>
        <end position="40"/>
    </location>
</feature>
<protein>
    <submittedName>
        <fullName evidence="2">Mitochondrial TOM complex subunit Tom6</fullName>
    </submittedName>
</protein>